<evidence type="ECO:0000256" key="3">
    <source>
        <dbReference type="ARBA" id="ARBA00009620"/>
    </source>
</evidence>
<keyword evidence="6" id="KW-0735">Signal-anchor</keyword>
<evidence type="ECO:0000256" key="4">
    <source>
        <dbReference type="ARBA" id="ARBA00015384"/>
    </source>
</evidence>
<evidence type="ECO:0000256" key="8">
    <source>
        <dbReference type="ARBA" id="ARBA00023008"/>
    </source>
</evidence>
<accession>A0A8B6X5G9</accession>
<comment type="subcellular location">
    <subcellularLocation>
        <location evidence="2">Cell inner membrane</location>
        <topology evidence="2">Single-pass type II membrane protein</topology>
        <orientation evidence="2">Periplasmic side</orientation>
    </subcellularLocation>
</comment>
<protein>
    <recommendedName>
        <fullName evidence="4">Cytochrome c oxidase assembly protein CtaG</fullName>
    </recommendedName>
</protein>
<proteinExistence type="inferred from homology"/>
<dbReference type="AlphaFoldDB" id="A0A8B6X5G9"/>
<keyword evidence="7 10" id="KW-1133">Transmembrane helix</keyword>
<evidence type="ECO:0000256" key="2">
    <source>
        <dbReference type="ARBA" id="ARBA00004382"/>
    </source>
</evidence>
<name>A0A8B6X5G9_9BURK</name>
<dbReference type="OrthoDB" id="9804841at2"/>
<dbReference type="NCBIfam" id="NF003465">
    <property type="entry name" value="PRK05089.1"/>
    <property type="match status" value="1"/>
</dbReference>
<evidence type="ECO:0000313" key="11">
    <source>
        <dbReference type="Proteomes" id="UP000675920"/>
    </source>
</evidence>
<comment type="function">
    <text evidence="1">Exerts its effect at some terminal stage of cytochrome c oxidase synthesis, probably by being involved in the insertion of the copper B into subunit I.</text>
</comment>
<feature type="transmembrane region" description="Helical" evidence="10">
    <location>
        <begin position="12"/>
        <end position="35"/>
    </location>
</feature>
<dbReference type="SUPFAM" id="SSF110111">
    <property type="entry name" value="Ctag/Cox11"/>
    <property type="match status" value="1"/>
</dbReference>
<evidence type="ECO:0000256" key="1">
    <source>
        <dbReference type="ARBA" id="ARBA00004007"/>
    </source>
</evidence>
<keyword evidence="9 10" id="KW-0472">Membrane</keyword>
<keyword evidence="5 10" id="KW-0812">Transmembrane</keyword>
<keyword evidence="11" id="KW-1185">Reference proteome</keyword>
<dbReference type="InterPro" id="IPR007533">
    <property type="entry name" value="Cyt_c_oxidase_assmbl_CtaG"/>
</dbReference>
<dbReference type="GO" id="GO:0005507">
    <property type="term" value="F:copper ion binding"/>
    <property type="evidence" value="ECO:0007669"/>
    <property type="project" value="InterPro"/>
</dbReference>
<dbReference type="Gene3D" id="2.60.370.10">
    <property type="entry name" value="Ctag/Cox11"/>
    <property type="match status" value="1"/>
</dbReference>
<dbReference type="PIRSF" id="PIRSF005413">
    <property type="entry name" value="COX11"/>
    <property type="match status" value="1"/>
</dbReference>
<dbReference type="InterPro" id="IPR023471">
    <property type="entry name" value="CtaG/Cox11_dom_sf"/>
</dbReference>
<dbReference type="PANTHER" id="PTHR21320:SF3">
    <property type="entry name" value="CYTOCHROME C OXIDASE ASSEMBLY PROTEIN COX11, MITOCHONDRIAL-RELATED"/>
    <property type="match status" value="1"/>
</dbReference>
<dbReference type="GO" id="GO:0005886">
    <property type="term" value="C:plasma membrane"/>
    <property type="evidence" value="ECO:0007669"/>
    <property type="project" value="UniProtKB-SubCell"/>
</dbReference>
<evidence type="ECO:0000256" key="5">
    <source>
        <dbReference type="ARBA" id="ARBA00022692"/>
    </source>
</evidence>
<dbReference type="RefSeq" id="WP_028312247.1">
    <property type="nucleotide sequence ID" value="NZ_AXWS01000015.1"/>
</dbReference>
<evidence type="ECO:0000256" key="10">
    <source>
        <dbReference type="SAM" id="Phobius"/>
    </source>
</evidence>
<evidence type="ECO:0000256" key="9">
    <source>
        <dbReference type="ARBA" id="ARBA00023136"/>
    </source>
</evidence>
<dbReference type="Proteomes" id="UP000675920">
    <property type="component" value="Unplaced"/>
</dbReference>
<comment type="similarity">
    <text evidence="3">Belongs to the COX11/CtaG family.</text>
</comment>
<reference evidence="12" key="1">
    <citation type="submission" date="2025-08" db="UniProtKB">
        <authorList>
            <consortium name="RefSeq"/>
        </authorList>
    </citation>
    <scope>IDENTIFICATION</scope>
</reference>
<evidence type="ECO:0000313" key="12">
    <source>
        <dbReference type="RefSeq" id="WP_028312247.1"/>
    </source>
</evidence>
<evidence type="ECO:0000256" key="7">
    <source>
        <dbReference type="ARBA" id="ARBA00022989"/>
    </source>
</evidence>
<sequence>MPAARVATLNAVMLRKLAVMAAVMFAFGFALVPFYKSICELTGVNRIVKADAAETGASAVDATRTVTIEFDASPRADWSFRPVRHSLDAHPGELVTIEYEITNHAARDIVGQAIPSYAPVQAAAHLRKLECFCFRQQLLRAGETRRFPVVFVIDRALPREVATVTLSYTFFEIPGGSLAAVGGARSGATTARAGDGA</sequence>
<keyword evidence="8" id="KW-0186">Copper</keyword>
<dbReference type="Pfam" id="PF04442">
    <property type="entry name" value="CtaG_Cox11"/>
    <property type="match status" value="1"/>
</dbReference>
<dbReference type="PANTHER" id="PTHR21320">
    <property type="entry name" value="CYTOCHROME C OXIDASE ASSEMBLY PROTEIN COX11-RELATED"/>
    <property type="match status" value="1"/>
</dbReference>
<organism evidence="11 12">
    <name type="scientific">Derxia gummosa DSM 723</name>
    <dbReference type="NCBI Taxonomy" id="1121388"/>
    <lineage>
        <taxon>Bacteria</taxon>
        <taxon>Pseudomonadati</taxon>
        <taxon>Pseudomonadota</taxon>
        <taxon>Betaproteobacteria</taxon>
        <taxon>Burkholderiales</taxon>
        <taxon>Alcaligenaceae</taxon>
        <taxon>Derxia</taxon>
    </lineage>
</organism>
<evidence type="ECO:0000256" key="6">
    <source>
        <dbReference type="ARBA" id="ARBA00022968"/>
    </source>
</evidence>